<feature type="non-terminal residue" evidence="1">
    <location>
        <position position="1"/>
    </location>
</feature>
<gene>
    <name evidence="1" type="ORF">HHUSO_G33737</name>
</gene>
<dbReference type="EMBL" id="JAHFZB010000044">
    <property type="protein sequence ID" value="KAK6468515.1"/>
    <property type="molecule type" value="Genomic_DNA"/>
</dbReference>
<evidence type="ECO:0000313" key="1">
    <source>
        <dbReference type="EMBL" id="KAK6468515.1"/>
    </source>
</evidence>
<accession>A0ABR0Y7W5</accession>
<sequence length="89" mass="9427">TFHGCLASEVVISGVAAFSWSQRSSCRDCRPQILLPAGVQRDPPLALHKCPVKLEVQAAGGRVPVQVPLRGGGGWTACLQATERLCYGP</sequence>
<keyword evidence="1" id="KW-0689">Ribosomal protein</keyword>
<keyword evidence="1" id="KW-0687">Ribonucleoprotein</keyword>
<keyword evidence="2" id="KW-1185">Reference proteome</keyword>
<proteinExistence type="predicted"/>
<name>A0ABR0Y7W5_HUSHU</name>
<organism evidence="1 2">
    <name type="scientific">Huso huso</name>
    <name type="common">Beluga</name>
    <name type="synonym">Acipenser huso</name>
    <dbReference type="NCBI Taxonomy" id="61971"/>
    <lineage>
        <taxon>Eukaryota</taxon>
        <taxon>Metazoa</taxon>
        <taxon>Chordata</taxon>
        <taxon>Craniata</taxon>
        <taxon>Vertebrata</taxon>
        <taxon>Euteleostomi</taxon>
        <taxon>Actinopterygii</taxon>
        <taxon>Chondrostei</taxon>
        <taxon>Acipenseriformes</taxon>
        <taxon>Acipenseridae</taxon>
        <taxon>Huso</taxon>
    </lineage>
</organism>
<comment type="caution">
    <text evidence="1">The sequence shown here is derived from an EMBL/GenBank/DDBJ whole genome shotgun (WGS) entry which is preliminary data.</text>
</comment>
<dbReference type="Proteomes" id="UP001369086">
    <property type="component" value="Unassembled WGS sequence"/>
</dbReference>
<dbReference type="GO" id="GO:0005840">
    <property type="term" value="C:ribosome"/>
    <property type="evidence" value="ECO:0007669"/>
    <property type="project" value="UniProtKB-KW"/>
</dbReference>
<evidence type="ECO:0000313" key="2">
    <source>
        <dbReference type="Proteomes" id="UP001369086"/>
    </source>
</evidence>
<reference evidence="1 2" key="1">
    <citation type="submission" date="2021-05" db="EMBL/GenBank/DDBJ databases">
        <authorList>
            <person name="Zahm M."/>
            <person name="Klopp C."/>
            <person name="Cabau C."/>
            <person name="Kuhl H."/>
            <person name="Suciu R."/>
            <person name="Ciorpac M."/>
            <person name="Holostenco D."/>
            <person name="Gessner J."/>
            <person name="Wuertz S."/>
            <person name="Hohne C."/>
            <person name="Stock M."/>
            <person name="Gislard M."/>
            <person name="Lluch J."/>
            <person name="Milhes M."/>
            <person name="Lampietro C."/>
            <person name="Lopez Roques C."/>
            <person name="Donnadieu C."/>
            <person name="Du K."/>
            <person name="Schartl M."/>
            <person name="Guiguen Y."/>
        </authorList>
    </citation>
    <scope>NUCLEOTIDE SEQUENCE [LARGE SCALE GENOMIC DNA]</scope>
    <source>
        <strain evidence="1">Hh-F2</strain>
        <tissue evidence="1">Blood</tissue>
    </source>
</reference>
<protein>
    <submittedName>
        <fullName evidence="1">28S ribosomal protein S24-A</fullName>
    </submittedName>
</protein>